<evidence type="ECO:0000256" key="5">
    <source>
        <dbReference type="ARBA" id="ARBA00023136"/>
    </source>
</evidence>
<evidence type="ECO:0000256" key="3">
    <source>
        <dbReference type="ARBA" id="ARBA00022692"/>
    </source>
</evidence>
<evidence type="ECO:0000313" key="9">
    <source>
        <dbReference type="Proteomes" id="UP000006793"/>
    </source>
</evidence>
<dbReference type="InterPro" id="IPR037294">
    <property type="entry name" value="ABC_BtuC-like"/>
</dbReference>
<dbReference type="Pfam" id="PF00950">
    <property type="entry name" value="ABC-3"/>
    <property type="match status" value="1"/>
</dbReference>
<feature type="transmembrane region" description="Helical" evidence="7">
    <location>
        <begin position="90"/>
        <end position="109"/>
    </location>
</feature>
<feature type="transmembrane region" description="Helical" evidence="7">
    <location>
        <begin position="216"/>
        <end position="241"/>
    </location>
</feature>
<dbReference type="EMBL" id="CP002683">
    <property type="protein sequence ID" value="AEH45718.1"/>
    <property type="molecule type" value="Genomic_DNA"/>
</dbReference>
<evidence type="ECO:0000313" key="8">
    <source>
        <dbReference type="EMBL" id="AEH45718.1"/>
    </source>
</evidence>
<organism evidence="8 9">
    <name type="scientific">Thermodesulfatator indicus (strain DSM 15286 / JCM 11887 / CIR29812)</name>
    <dbReference type="NCBI Taxonomy" id="667014"/>
    <lineage>
        <taxon>Bacteria</taxon>
        <taxon>Pseudomonadati</taxon>
        <taxon>Thermodesulfobacteriota</taxon>
        <taxon>Thermodesulfobacteria</taxon>
        <taxon>Thermodesulfobacteriales</taxon>
        <taxon>Thermodesulfatatoraceae</taxon>
        <taxon>Thermodesulfatator</taxon>
    </lineage>
</organism>
<reference evidence="9" key="1">
    <citation type="submission" date="2011-04" db="EMBL/GenBank/DDBJ databases">
        <title>The complete genome of Thermodesulfatator indicus DSM 15286.</title>
        <authorList>
            <person name="Lucas S."/>
            <person name="Copeland A."/>
            <person name="Lapidus A."/>
            <person name="Bruce D."/>
            <person name="Goodwin L."/>
            <person name="Pitluck S."/>
            <person name="Peters L."/>
            <person name="Kyrpides N."/>
            <person name="Mavromatis K."/>
            <person name="Pagani I."/>
            <person name="Ivanova N."/>
            <person name="Saunders L."/>
            <person name="Detter J.C."/>
            <person name="Tapia R."/>
            <person name="Han C."/>
            <person name="Land M."/>
            <person name="Hauser L."/>
            <person name="Markowitz V."/>
            <person name="Cheng J.-F."/>
            <person name="Hugenholtz P."/>
            <person name="Woyke T."/>
            <person name="Wu D."/>
            <person name="Spring S."/>
            <person name="Schroeder M."/>
            <person name="Brambilla E."/>
            <person name="Klenk H.-P."/>
            <person name="Eisen J.A."/>
        </authorList>
    </citation>
    <scope>NUCLEOTIDE SEQUENCE [LARGE SCALE GENOMIC DNA]</scope>
    <source>
        <strain evidence="9">DSM 15286 / JCM 11887 / CIR29812</strain>
    </source>
</reference>
<dbReference type="STRING" id="667014.Thein_1863"/>
<reference evidence="8 9" key="2">
    <citation type="journal article" date="2012" name="Stand. Genomic Sci.">
        <title>Complete genome sequence of the thermophilic sulfate-reducing ocean bacterium Thermodesulfatator indicus type strain (CIR29812(T)).</title>
        <authorList>
            <person name="Anderson I."/>
            <person name="Saunders E."/>
            <person name="Lapidus A."/>
            <person name="Nolan M."/>
            <person name="Lucas S."/>
            <person name="Tice H."/>
            <person name="Del Rio T.G."/>
            <person name="Cheng J.F."/>
            <person name="Han C."/>
            <person name="Tapia R."/>
            <person name="Goodwin L.A."/>
            <person name="Pitluck S."/>
            <person name="Liolios K."/>
            <person name="Mavromatis K."/>
            <person name="Pagani I."/>
            <person name="Ivanova N."/>
            <person name="Mikhailova N."/>
            <person name="Pati A."/>
            <person name="Chen A."/>
            <person name="Palaniappan K."/>
            <person name="Land M."/>
            <person name="Hauser L."/>
            <person name="Jeffries C.D."/>
            <person name="Chang Y.J."/>
            <person name="Brambilla E.M."/>
            <person name="Rohde M."/>
            <person name="Spring S."/>
            <person name="Goker M."/>
            <person name="Detter J.C."/>
            <person name="Woyke T."/>
            <person name="Bristow J."/>
            <person name="Eisen J.A."/>
            <person name="Markowitz V."/>
            <person name="Hugenholtz P."/>
            <person name="Kyrpides N.C."/>
            <person name="Klenk H.P."/>
        </authorList>
    </citation>
    <scope>NUCLEOTIDE SEQUENCE [LARGE SCALE GENOMIC DNA]</scope>
    <source>
        <strain evidence="9">DSM 15286 / JCM 11887 / CIR29812</strain>
    </source>
</reference>
<dbReference type="FunCoup" id="F8AC83">
    <property type="interactions" value="292"/>
</dbReference>
<gene>
    <name evidence="8" type="ordered locus">Thein_1863</name>
</gene>
<evidence type="ECO:0000256" key="4">
    <source>
        <dbReference type="ARBA" id="ARBA00022989"/>
    </source>
</evidence>
<keyword evidence="4 7" id="KW-1133">Transmembrane helix</keyword>
<dbReference type="InterPro" id="IPR001626">
    <property type="entry name" value="ABC_TroCD"/>
</dbReference>
<dbReference type="InParanoid" id="F8AC83"/>
<evidence type="ECO:0000256" key="2">
    <source>
        <dbReference type="ARBA" id="ARBA00008034"/>
    </source>
</evidence>
<feature type="transmembrane region" description="Helical" evidence="7">
    <location>
        <begin position="176"/>
        <end position="204"/>
    </location>
</feature>
<dbReference type="Proteomes" id="UP000006793">
    <property type="component" value="Chromosome"/>
</dbReference>
<dbReference type="AlphaFoldDB" id="F8AC83"/>
<dbReference type="PANTHER" id="PTHR30477:SF0">
    <property type="entry name" value="METAL TRANSPORT SYSTEM MEMBRANE PROTEIN TM_0125-RELATED"/>
    <property type="match status" value="1"/>
</dbReference>
<dbReference type="PaxDb" id="667014-Thein_1863"/>
<feature type="transmembrane region" description="Helical" evidence="7">
    <location>
        <begin position="247"/>
        <end position="266"/>
    </location>
</feature>
<evidence type="ECO:0000256" key="6">
    <source>
        <dbReference type="RuleBase" id="RU003943"/>
    </source>
</evidence>
<name>F8AC83_THEID</name>
<accession>F8AC83</accession>
<evidence type="ECO:0000256" key="7">
    <source>
        <dbReference type="SAM" id="Phobius"/>
    </source>
</evidence>
<keyword evidence="3 6" id="KW-0812">Transmembrane</keyword>
<protein>
    <submittedName>
        <fullName evidence="8">ABC-3 protein</fullName>
    </submittedName>
</protein>
<dbReference type="HOGENOM" id="CLU_028808_3_1_0"/>
<dbReference type="SUPFAM" id="SSF81345">
    <property type="entry name" value="ABC transporter involved in vitamin B12 uptake, BtuC"/>
    <property type="match status" value="1"/>
</dbReference>
<sequence length="269" mass="28591">MILELLQYDFFRRAILAGGFLAWAASILGIFLILRKDAMMGHGLTHIAFAGVALALFLNILPFPVALIFSTIAAFIILKVREKVGLYGDTAVAIISNLGLAAGICLATLGKNFNVSLLSYLFGNILAVSLFELYLSLALAGVVIACLILFYHELLYVTFDEESAKASGLPVAKLDILLAMLTAVTVVIGMKIMGLLLVSALLAIPSAAALQVARNFHSCVILASFLGIISAVLGILLAGVFNLPASGTIVLLSGVFFLVCFLWKIIRGE</sequence>
<keyword evidence="9" id="KW-1185">Reference proteome</keyword>
<feature type="transmembrane region" description="Helical" evidence="7">
    <location>
        <begin position="46"/>
        <end position="78"/>
    </location>
</feature>
<keyword evidence="6" id="KW-0813">Transport</keyword>
<dbReference type="OrthoDB" id="9798540at2"/>
<proteinExistence type="inferred from homology"/>
<dbReference type="eggNOG" id="COG1108">
    <property type="taxonomic scope" value="Bacteria"/>
</dbReference>
<feature type="transmembrane region" description="Helical" evidence="7">
    <location>
        <begin position="121"/>
        <end position="151"/>
    </location>
</feature>
<dbReference type="GO" id="GO:0043190">
    <property type="term" value="C:ATP-binding cassette (ABC) transporter complex"/>
    <property type="evidence" value="ECO:0007669"/>
    <property type="project" value="InterPro"/>
</dbReference>
<keyword evidence="5 7" id="KW-0472">Membrane</keyword>
<comment type="similarity">
    <text evidence="2 6">Belongs to the ABC-3 integral membrane protein family.</text>
</comment>
<feature type="transmembrane region" description="Helical" evidence="7">
    <location>
        <begin position="14"/>
        <end position="34"/>
    </location>
</feature>
<comment type="subcellular location">
    <subcellularLocation>
        <location evidence="6">Cell membrane</location>
        <topology evidence="6">Multi-pass membrane protein</topology>
    </subcellularLocation>
    <subcellularLocation>
        <location evidence="1">Membrane</location>
        <topology evidence="1">Multi-pass membrane protein</topology>
    </subcellularLocation>
</comment>
<dbReference type="PANTHER" id="PTHR30477">
    <property type="entry name" value="ABC-TRANSPORTER METAL-BINDING PROTEIN"/>
    <property type="match status" value="1"/>
</dbReference>
<dbReference type="RefSeq" id="WP_013908457.1">
    <property type="nucleotide sequence ID" value="NC_015681.1"/>
</dbReference>
<dbReference type="Gene3D" id="1.10.3470.10">
    <property type="entry name" value="ABC transporter involved in vitamin B12 uptake, BtuC"/>
    <property type="match status" value="1"/>
</dbReference>
<evidence type="ECO:0000256" key="1">
    <source>
        <dbReference type="ARBA" id="ARBA00004141"/>
    </source>
</evidence>
<dbReference type="KEGG" id="tid:Thein_1863"/>
<dbReference type="GO" id="GO:0055085">
    <property type="term" value="P:transmembrane transport"/>
    <property type="evidence" value="ECO:0007669"/>
    <property type="project" value="InterPro"/>
</dbReference>